<comment type="caution">
    <text evidence="2">The sequence shown here is derived from an EMBL/GenBank/DDBJ whole genome shotgun (WGS) entry which is preliminary data.</text>
</comment>
<dbReference type="EMBL" id="LLXL01000071">
    <property type="protein sequence ID" value="PKK78750.1"/>
    <property type="molecule type" value="Genomic_DNA"/>
</dbReference>
<dbReference type="VEuPathDB" id="FungiDB:FUN_012614"/>
<name>A0A2N1NXU4_9GLOM</name>
<dbReference type="VEuPathDB" id="FungiDB:RhiirA1_403358"/>
<feature type="compositionally biased region" description="Basic residues" evidence="1">
    <location>
        <begin position="1"/>
        <end position="10"/>
    </location>
</feature>
<proteinExistence type="predicted"/>
<gene>
    <name evidence="2" type="ORF">RhiirC2_769898</name>
</gene>
<evidence type="ECO:0000313" key="2">
    <source>
        <dbReference type="EMBL" id="PKK78750.1"/>
    </source>
</evidence>
<accession>A0A2N1NXU4</accession>
<sequence>MRKTSNKKHSRGDDLIDNEQKPSYNKKVKSSDNGNDLYPKKGESSDDTITDDPSNETSNGTN</sequence>
<feature type="compositionally biased region" description="Basic and acidic residues" evidence="1">
    <location>
        <begin position="11"/>
        <end position="20"/>
    </location>
</feature>
<dbReference type="AlphaFoldDB" id="A0A2N1NXU4"/>
<dbReference type="Proteomes" id="UP000233469">
    <property type="component" value="Unassembled WGS sequence"/>
</dbReference>
<protein>
    <submittedName>
        <fullName evidence="2">Uncharacterized protein</fullName>
    </submittedName>
</protein>
<reference evidence="2 3" key="2">
    <citation type="submission" date="2017-10" db="EMBL/GenBank/DDBJ databases">
        <title>Extensive intraspecific genome diversity in a model arbuscular mycorrhizal fungus.</title>
        <authorList>
            <person name="Chen E.C.H."/>
            <person name="Morin E."/>
            <person name="Baudet D."/>
            <person name="Noel J."/>
            <person name="Ndikumana S."/>
            <person name="Charron P."/>
            <person name="St-Onge C."/>
            <person name="Giorgi J."/>
            <person name="Grigoriev I.V."/>
            <person name="Roux C."/>
            <person name="Martin F.M."/>
            <person name="Corradi N."/>
        </authorList>
    </citation>
    <scope>NUCLEOTIDE SEQUENCE [LARGE SCALE GENOMIC DNA]</scope>
    <source>
        <strain evidence="2 3">C2</strain>
    </source>
</reference>
<reference evidence="2 3" key="1">
    <citation type="submission" date="2016-04" db="EMBL/GenBank/DDBJ databases">
        <title>Genome analyses suggest a sexual origin of heterokaryosis in a supposedly ancient asexual fungus.</title>
        <authorList>
            <person name="Ropars J."/>
            <person name="Sedzielewska K."/>
            <person name="Noel J."/>
            <person name="Charron P."/>
            <person name="Farinelli L."/>
            <person name="Marton T."/>
            <person name="Kruger M."/>
            <person name="Pelin A."/>
            <person name="Brachmann A."/>
            <person name="Corradi N."/>
        </authorList>
    </citation>
    <scope>NUCLEOTIDE SEQUENCE [LARGE SCALE GENOMIC DNA]</scope>
    <source>
        <strain evidence="2 3">C2</strain>
    </source>
</reference>
<feature type="compositionally biased region" description="Acidic residues" evidence="1">
    <location>
        <begin position="45"/>
        <end position="54"/>
    </location>
</feature>
<evidence type="ECO:0000256" key="1">
    <source>
        <dbReference type="SAM" id="MobiDB-lite"/>
    </source>
</evidence>
<feature type="region of interest" description="Disordered" evidence="1">
    <location>
        <begin position="1"/>
        <end position="62"/>
    </location>
</feature>
<organism evidence="2 3">
    <name type="scientific">Rhizophagus irregularis</name>
    <dbReference type="NCBI Taxonomy" id="588596"/>
    <lineage>
        <taxon>Eukaryota</taxon>
        <taxon>Fungi</taxon>
        <taxon>Fungi incertae sedis</taxon>
        <taxon>Mucoromycota</taxon>
        <taxon>Glomeromycotina</taxon>
        <taxon>Glomeromycetes</taxon>
        <taxon>Glomerales</taxon>
        <taxon>Glomeraceae</taxon>
        <taxon>Rhizophagus</taxon>
    </lineage>
</organism>
<dbReference type="VEuPathDB" id="FungiDB:RhiirFUN_025416"/>
<evidence type="ECO:0000313" key="3">
    <source>
        <dbReference type="Proteomes" id="UP000233469"/>
    </source>
</evidence>